<evidence type="ECO:0000313" key="2">
    <source>
        <dbReference type="EMBL" id="GAA1925961.1"/>
    </source>
</evidence>
<keyword evidence="1" id="KW-0472">Membrane</keyword>
<proteinExistence type="predicted"/>
<organism evidence="2 3">
    <name type="scientific">Microbacterium aoyamense</name>
    <dbReference type="NCBI Taxonomy" id="344166"/>
    <lineage>
        <taxon>Bacteria</taxon>
        <taxon>Bacillati</taxon>
        <taxon>Actinomycetota</taxon>
        <taxon>Actinomycetes</taxon>
        <taxon>Micrococcales</taxon>
        <taxon>Microbacteriaceae</taxon>
        <taxon>Microbacterium</taxon>
    </lineage>
</organism>
<evidence type="ECO:0000313" key="3">
    <source>
        <dbReference type="Proteomes" id="UP001501343"/>
    </source>
</evidence>
<reference evidence="2 3" key="1">
    <citation type="journal article" date="2019" name="Int. J. Syst. Evol. Microbiol.">
        <title>The Global Catalogue of Microorganisms (GCM) 10K type strain sequencing project: providing services to taxonomists for standard genome sequencing and annotation.</title>
        <authorList>
            <consortium name="The Broad Institute Genomics Platform"/>
            <consortium name="The Broad Institute Genome Sequencing Center for Infectious Disease"/>
            <person name="Wu L."/>
            <person name="Ma J."/>
        </authorList>
    </citation>
    <scope>NUCLEOTIDE SEQUENCE [LARGE SCALE GENOMIC DNA]</scope>
    <source>
        <strain evidence="2 3">JCM 14900</strain>
    </source>
</reference>
<comment type="caution">
    <text evidence="2">The sequence shown here is derived from an EMBL/GenBank/DDBJ whole genome shotgun (WGS) entry which is preliminary data.</text>
</comment>
<keyword evidence="3" id="KW-1185">Reference proteome</keyword>
<evidence type="ECO:0008006" key="4">
    <source>
        <dbReference type="Google" id="ProtNLM"/>
    </source>
</evidence>
<keyword evidence="1" id="KW-1133">Transmembrane helix</keyword>
<sequence length="134" mass="13501">MRTKVVRALAALIVGLEGVALVALTIWQVAAVVAGDTVAIDSALALIVLTAVGAVIVIAFAFALLRGRSWGRSGGIVTQALILAVAIGATTGAYAHPILGVEIAIPAVIALVLLVLDARDAGREASIRSADEPS</sequence>
<gene>
    <name evidence="2" type="ORF">GCM10009775_17740</name>
</gene>
<keyword evidence="1" id="KW-0812">Transmembrane</keyword>
<protein>
    <recommendedName>
        <fullName evidence="4">Histidine kinase</fullName>
    </recommendedName>
</protein>
<dbReference type="Proteomes" id="UP001501343">
    <property type="component" value="Unassembled WGS sequence"/>
</dbReference>
<feature type="transmembrane region" description="Helical" evidence="1">
    <location>
        <begin position="101"/>
        <end position="118"/>
    </location>
</feature>
<dbReference type="RefSeq" id="WP_248150420.1">
    <property type="nucleotide sequence ID" value="NZ_BAAAOF010000003.1"/>
</dbReference>
<feature type="transmembrane region" description="Helical" evidence="1">
    <location>
        <begin position="76"/>
        <end position="95"/>
    </location>
</feature>
<feature type="transmembrane region" description="Helical" evidence="1">
    <location>
        <begin position="44"/>
        <end position="64"/>
    </location>
</feature>
<evidence type="ECO:0000256" key="1">
    <source>
        <dbReference type="SAM" id="Phobius"/>
    </source>
</evidence>
<accession>A0ABN2PP95</accession>
<name>A0ABN2PP95_9MICO</name>
<dbReference type="EMBL" id="BAAAOF010000003">
    <property type="protein sequence ID" value="GAA1925961.1"/>
    <property type="molecule type" value="Genomic_DNA"/>
</dbReference>